<evidence type="ECO:0000313" key="2">
    <source>
        <dbReference type="EMBL" id="SVC23496.1"/>
    </source>
</evidence>
<name>A0A382KHD2_9ZZZZ</name>
<dbReference type="PANTHER" id="PTHR46211:SF1">
    <property type="entry name" value="GLYCEROPHOSPHODIESTER PHOSPHODIESTERASE, CYTOPLASMIC"/>
    <property type="match status" value="1"/>
</dbReference>
<evidence type="ECO:0000259" key="1">
    <source>
        <dbReference type="PROSITE" id="PS51704"/>
    </source>
</evidence>
<protein>
    <recommendedName>
        <fullName evidence="1">GP-PDE domain-containing protein</fullName>
    </recommendedName>
</protein>
<reference evidence="2" key="1">
    <citation type="submission" date="2018-05" db="EMBL/GenBank/DDBJ databases">
        <authorList>
            <person name="Lanie J.A."/>
            <person name="Ng W.-L."/>
            <person name="Kazmierczak K.M."/>
            <person name="Andrzejewski T.M."/>
            <person name="Davidsen T.M."/>
            <person name="Wayne K.J."/>
            <person name="Tettelin H."/>
            <person name="Glass J.I."/>
            <person name="Rusch D."/>
            <person name="Podicherti R."/>
            <person name="Tsui H.-C.T."/>
            <person name="Winkler M.E."/>
        </authorList>
    </citation>
    <scope>NUCLEOTIDE SEQUENCE</scope>
</reference>
<dbReference type="Pfam" id="PF03009">
    <property type="entry name" value="GDPD"/>
    <property type="match status" value="1"/>
</dbReference>
<organism evidence="2">
    <name type="scientific">marine metagenome</name>
    <dbReference type="NCBI Taxonomy" id="408172"/>
    <lineage>
        <taxon>unclassified sequences</taxon>
        <taxon>metagenomes</taxon>
        <taxon>ecological metagenomes</taxon>
    </lineage>
</organism>
<feature type="non-terminal residue" evidence="2">
    <location>
        <position position="64"/>
    </location>
</feature>
<dbReference type="PANTHER" id="PTHR46211">
    <property type="entry name" value="GLYCEROPHOSPHORYL DIESTER PHOSPHODIESTERASE"/>
    <property type="match status" value="1"/>
</dbReference>
<dbReference type="InterPro" id="IPR017946">
    <property type="entry name" value="PLC-like_Pdiesterase_TIM-brl"/>
</dbReference>
<dbReference type="PROSITE" id="PS51704">
    <property type="entry name" value="GP_PDE"/>
    <property type="match status" value="1"/>
</dbReference>
<accession>A0A382KHD2</accession>
<sequence>MGNVAVVAHRGASGEFPENTRSAFEEAIRLGVETIEIDVHLARDKSMVILHDYAGDRTSNGHGD</sequence>
<proteinExistence type="predicted"/>
<dbReference type="AlphaFoldDB" id="A0A382KHD2"/>
<feature type="domain" description="GP-PDE" evidence="1">
    <location>
        <begin position="4"/>
        <end position="64"/>
    </location>
</feature>
<dbReference type="GO" id="GO:0006629">
    <property type="term" value="P:lipid metabolic process"/>
    <property type="evidence" value="ECO:0007669"/>
    <property type="project" value="InterPro"/>
</dbReference>
<dbReference type="InterPro" id="IPR030395">
    <property type="entry name" value="GP_PDE_dom"/>
</dbReference>
<dbReference type="Gene3D" id="3.20.20.190">
    <property type="entry name" value="Phosphatidylinositol (PI) phosphodiesterase"/>
    <property type="match status" value="1"/>
</dbReference>
<gene>
    <name evidence="2" type="ORF">METZ01_LOCUS276350</name>
</gene>
<dbReference type="EMBL" id="UINC01080502">
    <property type="protein sequence ID" value="SVC23496.1"/>
    <property type="molecule type" value="Genomic_DNA"/>
</dbReference>
<dbReference type="SUPFAM" id="SSF51695">
    <property type="entry name" value="PLC-like phosphodiesterases"/>
    <property type="match status" value="1"/>
</dbReference>
<dbReference type="GO" id="GO:0008081">
    <property type="term" value="F:phosphoric diester hydrolase activity"/>
    <property type="evidence" value="ECO:0007669"/>
    <property type="project" value="InterPro"/>
</dbReference>